<dbReference type="RefSeq" id="WP_190351465.1">
    <property type="nucleotide sequence ID" value="NZ_JACJPY010000041.1"/>
</dbReference>
<evidence type="ECO:0000313" key="2">
    <source>
        <dbReference type="EMBL" id="MBD2151087.1"/>
    </source>
</evidence>
<keyword evidence="2" id="KW-0378">Hydrolase</keyword>
<evidence type="ECO:0000313" key="3">
    <source>
        <dbReference type="Proteomes" id="UP000631421"/>
    </source>
</evidence>
<dbReference type="GO" id="GO:0005524">
    <property type="term" value="F:ATP binding"/>
    <property type="evidence" value="ECO:0007669"/>
    <property type="project" value="UniProtKB-KW"/>
</dbReference>
<protein>
    <submittedName>
        <fullName evidence="2">Restriction endonuclease subunit R</fullName>
    </submittedName>
</protein>
<keyword evidence="3" id="KW-1185">Reference proteome</keyword>
<accession>A0A926Z6W2</accession>
<dbReference type="GO" id="GO:0009307">
    <property type="term" value="P:DNA restriction-modification system"/>
    <property type="evidence" value="ECO:0007669"/>
    <property type="project" value="UniProtKB-KW"/>
</dbReference>
<reference evidence="2" key="1">
    <citation type="journal article" date="2015" name="ISME J.">
        <title>Draft Genome Sequence of Streptomyces incarnatus NRRL8089, which Produces the Nucleoside Antibiotic Sinefungin.</title>
        <authorList>
            <person name="Oshima K."/>
            <person name="Hattori M."/>
            <person name="Shimizu H."/>
            <person name="Fukuda K."/>
            <person name="Nemoto M."/>
            <person name="Inagaki K."/>
            <person name="Tamura T."/>
        </authorList>
    </citation>
    <scope>NUCLEOTIDE SEQUENCE</scope>
    <source>
        <strain evidence="2">FACHB-1277</strain>
    </source>
</reference>
<name>A0A926Z6W2_9CYAN</name>
<keyword evidence="2" id="KW-0255">Endonuclease</keyword>
<sequence length="216" mass="24728">MVQTLQASRLNLYDVKAKFHIRQGQNDRFFTLLLQDAPALSDLEKQILDRTKQQYLYLAERPLLEVTVKMVTLSPLLSLAGFYEPPFYTTLEESIEVVSQDGAETVRGQIDVLVLQNTIWVVVIEAKSIQYDVMMALPQALTYMISSPQRSPEIDSKKDLFGMITNGREFRFIKLNSEVELTYTLSKVFSLSETENHLYDVLQILKAIAQIILEDS</sequence>
<comment type="caution">
    <text evidence="2">The sequence shown here is derived from an EMBL/GenBank/DDBJ whole genome shotgun (WGS) entry which is preliminary data.</text>
</comment>
<dbReference type="GO" id="GO:0009035">
    <property type="term" value="F:type I site-specific deoxyribonuclease activity"/>
    <property type="evidence" value="ECO:0007669"/>
    <property type="project" value="UniProtKB-EC"/>
</dbReference>
<dbReference type="EMBL" id="JACJPY010000041">
    <property type="protein sequence ID" value="MBD2151087.1"/>
    <property type="molecule type" value="Genomic_DNA"/>
</dbReference>
<dbReference type="AlphaFoldDB" id="A0A926Z6W2"/>
<reference evidence="2" key="2">
    <citation type="submission" date="2020-08" db="EMBL/GenBank/DDBJ databases">
        <authorList>
            <person name="Chen M."/>
            <person name="Teng W."/>
            <person name="Zhao L."/>
            <person name="Hu C."/>
            <person name="Zhou Y."/>
            <person name="Han B."/>
            <person name="Song L."/>
            <person name="Shu W."/>
        </authorList>
    </citation>
    <scope>NUCLEOTIDE SEQUENCE</scope>
    <source>
        <strain evidence="2">FACHB-1277</strain>
    </source>
</reference>
<organism evidence="2 3">
    <name type="scientific">Pseudanabaena cinerea FACHB-1277</name>
    <dbReference type="NCBI Taxonomy" id="2949581"/>
    <lineage>
        <taxon>Bacteria</taxon>
        <taxon>Bacillati</taxon>
        <taxon>Cyanobacteriota</taxon>
        <taxon>Cyanophyceae</taxon>
        <taxon>Pseudanabaenales</taxon>
        <taxon>Pseudanabaenaceae</taxon>
        <taxon>Pseudanabaena</taxon>
        <taxon>Pseudanabaena cinerea</taxon>
    </lineage>
</organism>
<keyword evidence="2" id="KW-0540">Nuclease</keyword>
<gene>
    <name evidence="2" type="ORF">H6F44_13300</name>
</gene>
<dbReference type="Pfam" id="PF04313">
    <property type="entry name" value="HSDR_N"/>
    <property type="match status" value="1"/>
</dbReference>
<feature type="domain" description="Restriction endonuclease type I HsdR N-terminal" evidence="1">
    <location>
        <begin position="76"/>
        <end position="177"/>
    </location>
</feature>
<proteinExistence type="predicted"/>
<dbReference type="InterPro" id="IPR007409">
    <property type="entry name" value="Restrct_endonuc_type1_HsdR_N"/>
</dbReference>
<dbReference type="Proteomes" id="UP000631421">
    <property type="component" value="Unassembled WGS sequence"/>
</dbReference>
<evidence type="ECO:0000259" key="1">
    <source>
        <dbReference type="Pfam" id="PF04313"/>
    </source>
</evidence>
<dbReference type="GO" id="GO:0003677">
    <property type="term" value="F:DNA binding"/>
    <property type="evidence" value="ECO:0007669"/>
    <property type="project" value="UniProtKB-KW"/>
</dbReference>